<dbReference type="OMA" id="EHDEYAQ"/>
<gene>
    <name evidence="2" type="ORF">TRITD_1Bv1G106610</name>
</gene>
<reference evidence="2 3" key="1">
    <citation type="submission" date="2017-09" db="EMBL/GenBank/DDBJ databases">
        <authorList>
            <consortium name="International Durum Wheat Genome Sequencing Consortium (IDWGSC)"/>
            <person name="Milanesi L."/>
        </authorList>
    </citation>
    <scope>NUCLEOTIDE SEQUENCE [LARGE SCALE GENOMIC DNA]</scope>
    <source>
        <strain evidence="3">cv. Svevo</strain>
    </source>
</reference>
<sequence>MSELERIVEDLGYEMAGRLDVYWCLPGLQIKTGGLRKMNSQEACDNISACVVFGHKEIQLFLDHDESYRSIEWDDVVVFPINDLPHVISPRKVKEEKFVERMPEQNMAEEQGDDNAEEAGQNMEEGQGDEQFNEEEIEQYMADAEEEDEADVEEEQEEDVVEEEHDEYAQSDVDDGSLSHAGRGVSDSENGDEIVDSDYAISDGDVDLLKDQIEEVVIDVKGKKAADIGACSDEEDLQMPDSDEDELKHNFNTFRPEDMHDPVFKVGQLFQSPEMLRKAIREYLNC</sequence>
<dbReference type="Proteomes" id="UP000324705">
    <property type="component" value="Chromosome 1B"/>
</dbReference>
<dbReference type="AlphaFoldDB" id="A0A9R0QV84"/>
<keyword evidence="3" id="KW-1185">Reference proteome</keyword>
<evidence type="ECO:0000256" key="1">
    <source>
        <dbReference type="SAM" id="MobiDB-lite"/>
    </source>
</evidence>
<name>A0A9R0QV84_TRITD</name>
<feature type="compositionally biased region" description="Acidic residues" evidence="1">
    <location>
        <begin position="126"/>
        <end position="166"/>
    </location>
</feature>
<protein>
    <submittedName>
        <fullName evidence="2">Uncharacterized protein</fullName>
    </submittedName>
</protein>
<proteinExistence type="predicted"/>
<dbReference type="EMBL" id="LT934112">
    <property type="protein sequence ID" value="VAH16672.1"/>
    <property type="molecule type" value="Genomic_DNA"/>
</dbReference>
<accession>A0A9R0QV84</accession>
<dbReference type="Gramene" id="TRITD1Bv1G106610.1">
    <property type="protein sequence ID" value="TRITD1Bv1G106610.1"/>
    <property type="gene ID" value="TRITD1Bv1G106610"/>
</dbReference>
<organism evidence="2 3">
    <name type="scientific">Triticum turgidum subsp. durum</name>
    <name type="common">Durum wheat</name>
    <name type="synonym">Triticum durum</name>
    <dbReference type="NCBI Taxonomy" id="4567"/>
    <lineage>
        <taxon>Eukaryota</taxon>
        <taxon>Viridiplantae</taxon>
        <taxon>Streptophyta</taxon>
        <taxon>Embryophyta</taxon>
        <taxon>Tracheophyta</taxon>
        <taxon>Spermatophyta</taxon>
        <taxon>Magnoliopsida</taxon>
        <taxon>Liliopsida</taxon>
        <taxon>Poales</taxon>
        <taxon>Poaceae</taxon>
        <taxon>BOP clade</taxon>
        <taxon>Pooideae</taxon>
        <taxon>Triticodae</taxon>
        <taxon>Triticeae</taxon>
        <taxon>Triticinae</taxon>
        <taxon>Triticum</taxon>
    </lineage>
</organism>
<feature type="region of interest" description="Disordered" evidence="1">
    <location>
        <begin position="101"/>
        <end position="195"/>
    </location>
</feature>
<evidence type="ECO:0000313" key="2">
    <source>
        <dbReference type="EMBL" id="VAH16672.1"/>
    </source>
</evidence>
<evidence type="ECO:0000313" key="3">
    <source>
        <dbReference type="Proteomes" id="UP000324705"/>
    </source>
</evidence>